<feature type="compositionally biased region" description="Acidic residues" evidence="1">
    <location>
        <begin position="8"/>
        <end position="18"/>
    </location>
</feature>
<sequence length="56" mass="6323">MKDKDSYEMVENEDDESPNESVISITKVLEWNDAGEATVIEHSTHIHHLTLGDRVG</sequence>
<evidence type="ECO:0000313" key="2">
    <source>
        <dbReference type="EMBL" id="MBA0671086.1"/>
    </source>
</evidence>
<reference evidence="2 3" key="1">
    <citation type="journal article" date="2019" name="Genome Biol. Evol.">
        <title>Insights into the evolution of the New World diploid cottons (Gossypium, subgenus Houzingenia) based on genome sequencing.</title>
        <authorList>
            <person name="Grover C.E."/>
            <person name="Arick M.A. 2nd"/>
            <person name="Thrash A."/>
            <person name="Conover J.L."/>
            <person name="Sanders W.S."/>
            <person name="Peterson D.G."/>
            <person name="Frelichowski J.E."/>
            <person name="Scheffler J.A."/>
            <person name="Scheffler B.E."/>
            <person name="Wendel J.F."/>
        </authorList>
    </citation>
    <scope>NUCLEOTIDE SEQUENCE [LARGE SCALE GENOMIC DNA]</scope>
    <source>
        <strain evidence="2">57</strain>
        <tissue evidence="2">Leaf</tissue>
    </source>
</reference>
<feature type="non-terminal residue" evidence="2">
    <location>
        <position position="56"/>
    </location>
</feature>
<comment type="caution">
    <text evidence="2">The sequence shown here is derived from an EMBL/GenBank/DDBJ whole genome shotgun (WGS) entry which is preliminary data.</text>
</comment>
<protein>
    <submittedName>
        <fullName evidence="2">Uncharacterized protein</fullName>
    </submittedName>
</protein>
<feature type="region of interest" description="Disordered" evidence="1">
    <location>
        <begin position="1"/>
        <end position="21"/>
    </location>
</feature>
<dbReference type="OrthoDB" id="10502913at2759"/>
<dbReference type="AlphaFoldDB" id="A0A7J8W7U9"/>
<organism evidence="2 3">
    <name type="scientific">Gossypium klotzschianum</name>
    <dbReference type="NCBI Taxonomy" id="34286"/>
    <lineage>
        <taxon>Eukaryota</taxon>
        <taxon>Viridiplantae</taxon>
        <taxon>Streptophyta</taxon>
        <taxon>Embryophyta</taxon>
        <taxon>Tracheophyta</taxon>
        <taxon>Spermatophyta</taxon>
        <taxon>Magnoliopsida</taxon>
        <taxon>eudicotyledons</taxon>
        <taxon>Gunneridae</taxon>
        <taxon>Pentapetalae</taxon>
        <taxon>rosids</taxon>
        <taxon>malvids</taxon>
        <taxon>Malvales</taxon>
        <taxon>Malvaceae</taxon>
        <taxon>Malvoideae</taxon>
        <taxon>Gossypium</taxon>
    </lineage>
</organism>
<dbReference type="Proteomes" id="UP000593573">
    <property type="component" value="Unassembled WGS sequence"/>
</dbReference>
<evidence type="ECO:0000256" key="1">
    <source>
        <dbReference type="SAM" id="MobiDB-lite"/>
    </source>
</evidence>
<dbReference type="EMBL" id="JABFAB010239477">
    <property type="protein sequence ID" value="MBA0671086.1"/>
    <property type="molecule type" value="Genomic_DNA"/>
</dbReference>
<name>A0A7J8W7U9_9ROSI</name>
<gene>
    <name evidence="2" type="ORF">Goklo_024767</name>
</gene>
<proteinExistence type="predicted"/>
<accession>A0A7J8W7U9</accession>
<evidence type="ECO:0000313" key="3">
    <source>
        <dbReference type="Proteomes" id="UP000593573"/>
    </source>
</evidence>
<keyword evidence="3" id="KW-1185">Reference proteome</keyword>